<sequence length="1481" mass="163447">MSELVTNLAEEFKDSCGFGIIANIRNTPSHQLLTDAVTALSRMMHRGAIAADGKTGDGSGILCAMPVQFMREQAQAMGISLPAQFAVAVLFLTDEDQQKKVFEECCGRNDLKVLGYRGVPVNTEALGEHAASMLPSIVHAFVVPDSLIATKRMDALLYLSRRQMERHFASDDHFHVASFSRTVVSYKGLVMPLHLQTLYADLSDPDFKISFALFHQRFSTNTLPKWKLAQPFRMICHNGEINSLRANAFNSLYKFNAARSRVFSRDELQSLLPVLQDGVSDSANLDNMFEFLIANGIDFFKAIRSLIPPPRHNVANMPAKLRSFYEYTSGSFEPWDGPAAVGVTDGRYVGCVLDRNGLRPAKYIVTRDGRFIITSEFGVLDIAPENIRERGRLQSGQMIAADLKNGRIFYSDDIDEYLMNSQPYSKWLTENTYYLQEFMDRQFENHDDYRYENLVAMQRYHNVTHETVELLVKPMLISGQEPTGSMGDDCPVAAFSDVQRNFTDFFRQKFAQVTNPPIDPIREKVVMSTTTGFGELYNVLDETPDRAKRLKTISPILSRDILDALLSFGDPDRPRFDPCYKYGFFGTAYHGVCLREALENLSQQVIAAVRDHGVRIVLLDDRGLDAQNRLIPMAMAVGYVNQQLVEANLRHRATLVACTGEVFDSHSAAVMMAFGAMAIYPYLLYATTLSVLSSESRLSQRDIRIALKHTFDAITKGILKVMSKMGISAVSSYRNSALFDVIGLSREVVENCFRGASILLPGLDYQDIEERIEKVHGEVFRRQHMQPIYPLPMGGFYKHHTGGEYHDYSPRAVQLLHGFASSQKREDYIAFRDIIESRGLKMIRDFFTLRPAGTPLPIEEVEDIKAICSRFDSAAMSLGALSPEAHEALAEAMNILGGKSNCGEGGEAAERYKSVKNSKIKQIASGRFGVTPAYLRSAEEIQIKIAQGAKPGEGGQLPGEKVTPLIASLRFTIPGVTLISPPPHHDIYSIEDLAQLIFDMKQVNPDARVSVKLVSSAGVGTIAAGVAKAYADKIIISGSDGGTGAAQYASIKFAGNPWEIGLTEAHNALKANNLRQMVELQTDGGLKTGRDVVKAALMGAESYGFGTSLLAILGCKLLRVCHLNRCSVGIATQSDQLREHYQGTVDKVVAYLTNVAEDVREILASLGLRSLQEAVGRVDLLEVVDQPLAKKFDFSAVLRQIPGQNTVTAPSNPPFDHNEFEKGVLKEIATVLRNPQQSILVERTIQNVHRSFGAMISGEVAKYYGDAGLDKDQILIHLKGIAGQSLGAFLIDGISINLNGVANDYVGKGMHGGKIIIVPTNQWENYSAVGNTCLYGATGGKLFVCGTAGERFAVRNSGALAVVEGTGDHACEYMTGGTVVILGDTGINFGAGMTGGAAFVYDRKNRFIDKLNQELVEAKRIDVDADNEGKLYLKKILFSYYSHTRNARAKMILDNYREELEYFWMVVPKDMKAPLNPKDGN</sequence>
<accession>E6W687</accession>
<dbReference type="RefSeq" id="WP_013506004.1">
    <property type="nucleotide sequence ID" value="NC_014836.1"/>
</dbReference>
<evidence type="ECO:0000256" key="14">
    <source>
        <dbReference type="ARBA" id="ARBA00029440"/>
    </source>
</evidence>
<gene>
    <name evidence="16" type="ordered locus">Selin_1388</name>
</gene>
<evidence type="ECO:0000256" key="10">
    <source>
        <dbReference type="ARBA" id="ARBA00023004"/>
    </source>
</evidence>
<keyword evidence="12" id="KW-0314">Glutamate biosynthesis</keyword>
<keyword evidence="11" id="KW-0411">Iron-sulfur</keyword>
<dbReference type="HOGENOM" id="CLU_000422_8_2_0"/>
<dbReference type="GO" id="GO:0046872">
    <property type="term" value="F:metal ion binding"/>
    <property type="evidence" value="ECO:0007669"/>
    <property type="project" value="UniProtKB-KW"/>
</dbReference>
<dbReference type="InterPro" id="IPR036485">
    <property type="entry name" value="Glu_synth_asu_C_sf"/>
</dbReference>
<dbReference type="InterPro" id="IPR006982">
    <property type="entry name" value="Glu_synth_centr_N"/>
</dbReference>
<dbReference type="STRING" id="653733.Selin_1388"/>
<dbReference type="PROSITE" id="PS51278">
    <property type="entry name" value="GATASE_TYPE_2"/>
    <property type="match status" value="1"/>
</dbReference>
<dbReference type="CDD" id="cd00713">
    <property type="entry name" value="GltS"/>
    <property type="match status" value="1"/>
</dbReference>
<dbReference type="PANTHER" id="PTHR11938">
    <property type="entry name" value="FAD NADPH DEHYDROGENASE/OXIDOREDUCTASE"/>
    <property type="match status" value="1"/>
</dbReference>
<dbReference type="NCBIfam" id="NF008730">
    <property type="entry name" value="PRK11750.1"/>
    <property type="match status" value="1"/>
</dbReference>
<evidence type="ECO:0000256" key="4">
    <source>
        <dbReference type="ARBA" id="ARBA00022605"/>
    </source>
</evidence>
<evidence type="ECO:0000256" key="9">
    <source>
        <dbReference type="ARBA" id="ARBA00023002"/>
    </source>
</evidence>
<dbReference type="GO" id="GO:0016041">
    <property type="term" value="F:glutamate synthase (ferredoxin) activity"/>
    <property type="evidence" value="ECO:0007669"/>
    <property type="project" value="UniProtKB-EC"/>
</dbReference>
<dbReference type="PANTHER" id="PTHR11938:SF148">
    <property type="entry name" value="GLUTAMATE SYNTHASE [NADPH] LARGE CHAIN"/>
    <property type="match status" value="1"/>
</dbReference>
<comment type="cofactor">
    <cofactor evidence="2">
        <name>[3Fe-4S] cluster</name>
        <dbReference type="ChEBI" id="CHEBI:21137"/>
    </cofactor>
</comment>
<keyword evidence="9 16" id="KW-0560">Oxidoreductase</keyword>
<keyword evidence="10" id="KW-0408">Iron</keyword>
<dbReference type="InterPro" id="IPR013785">
    <property type="entry name" value="Aldolase_TIM"/>
</dbReference>
<keyword evidence="6" id="KW-0288">FMN</keyword>
<comment type="pathway">
    <text evidence="14">Amino-acid biosynthesis.</text>
</comment>
<dbReference type="Pfam" id="PF00310">
    <property type="entry name" value="GATase_2"/>
    <property type="match status" value="1"/>
</dbReference>
<evidence type="ECO:0000256" key="6">
    <source>
        <dbReference type="ARBA" id="ARBA00022643"/>
    </source>
</evidence>
<dbReference type="FunCoup" id="E6W687">
    <property type="interactions" value="413"/>
</dbReference>
<dbReference type="Proteomes" id="UP000002572">
    <property type="component" value="Chromosome"/>
</dbReference>
<dbReference type="InterPro" id="IPR002489">
    <property type="entry name" value="Glu_synth_asu_C"/>
</dbReference>
<dbReference type="CDD" id="cd00982">
    <property type="entry name" value="gltB_C"/>
    <property type="match status" value="1"/>
</dbReference>
<dbReference type="Gene3D" id="3.20.20.70">
    <property type="entry name" value="Aldolase class I"/>
    <property type="match status" value="2"/>
</dbReference>
<keyword evidence="17" id="KW-1185">Reference proteome</keyword>
<evidence type="ECO:0000313" key="16">
    <source>
        <dbReference type="EMBL" id="ADU66123.1"/>
    </source>
</evidence>
<dbReference type="Pfam" id="PF04898">
    <property type="entry name" value="Glu_syn_central"/>
    <property type="match status" value="1"/>
</dbReference>
<dbReference type="Gene3D" id="3.60.20.10">
    <property type="entry name" value="Glutamine Phosphoribosylpyrophosphate, subunit 1, domain 1"/>
    <property type="match status" value="1"/>
</dbReference>
<dbReference type="Gene3D" id="2.160.20.60">
    <property type="entry name" value="Glutamate synthase, alpha subunit, C-terminal domain"/>
    <property type="match status" value="1"/>
</dbReference>
<dbReference type="OrthoDB" id="9758182at2"/>
<comment type="similarity">
    <text evidence="3">Belongs to the glutamate synthase family.</text>
</comment>
<keyword evidence="5" id="KW-0285">Flavoprotein</keyword>
<dbReference type="GO" id="GO:0006537">
    <property type="term" value="P:glutamate biosynthetic process"/>
    <property type="evidence" value="ECO:0007669"/>
    <property type="project" value="UniProtKB-KW"/>
</dbReference>
<keyword evidence="7" id="KW-0479">Metal-binding</keyword>
<keyword evidence="8" id="KW-0315">Glutamine amidotransferase</keyword>
<name>E6W687_DESIS</name>
<protein>
    <submittedName>
        <fullName evidence="16">Glutamate synthase (Ferredoxin)</fullName>
        <ecNumber evidence="16">1.4.7.1</ecNumber>
    </submittedName>
</protein>
<evidence type="ECO:0000313" key="17">
    <source>
        <dbReference type="Proteomes" id="UP000002572"/>
    </source>
</evidence>
<dbReference type="EC" id="1.4.7.1" evidence="16"/>
<dbReference type="MEROPS" id="C44.003"/>
<dbReference type="GO" id="GO:0051538">
    <property type="term" value="F:3 iron, 4 sulfur cluster binding"/>
    <property type="evidence" value="ECO:0007669"/>
    <property type="project" value="UniProtKB-KW"/>
</dbReference>
<evidence type="ECO:0000256" key="7">
    <source>
        <dbReference type="ARBA" id="ARBA00022723"/>
    </source>
</evidence>
<evidence type="ECO:0000256" key="2">
    <source>
        <dbReference type="ARBA" id="ARBA00001927"/>
    </source>
</evidence>
<keyword evidence="13" id="KW-0003">3Fe-4S</keyword>
<comment type="cofactor">
    <cofactor evidence="1">
        <name>FMN</name>
        <dbReference type="ChEBI" id="CHEBI:58210"/>
    </cofactor>
</comment>
<dbReference type="InterPro" id="IPR017932">
    <property type="entry name" value="GATase_2_dom"/>
</dbReference>
<evidence type="ECO:0000256" key="3">
    <source>
        <dbReference type="ARBA" id="ARBA00009716"/>
    </source>
</evidence>
<feature type="domain" description="Glutamine amidotransferase type-2" evidence="15">
    <location>
        <begin position="16"/>
        <end position="404"/>
    </location>
</feature>
<dbReference type="eggNOG" id="COG0070">
    <property type="taxonomic scope" value="Bacteria"/>
</dbReference>
<dbReference type="SUPFAM" id="SSF69336">
    <property type="entry name" value="Alpha subunit of glutamate synthase, C-terminal domain"/>
    <property type="match status" value="1"/>
</dbReference>
<dbReference type="SUPFAM" id="SSF51395">
    <property type="entry name" value="FMN-linked oxidoreductases"/>
    <property type="match status" value="1"/>
</dbReference>
<dbReference type="SUPFAM" id="SSF56235">
    <property type="entry name" value="N-terminal nucleophile aminohydrolases (Ntn hydrolases)"/>
    <property type="match status" value="1"/>
</dbReference>
<keyword evidence="4" id="KW-0028">Amino-acid biosynthesis</keyword>
<evidence type="ECO:0000256" key="5">
    <source>
        <dbReference type="ARBA" id="ARBA00022630"/>
    </source>
</evidence>
<organism evidence="16 17">
    <name type="scientific">Desulfurispirillum indicum (strain ATCC BAA-1389 / DSM 22839 / S5)</name>
    <dbReference type="NCBI Taxonomy" id="653733"/>
    <lineage>
        <taxon>Bacteria</taxon>
        <taxon>Pseudomonadati</taxon>
        <taxon>Chrysiogenota</taxon>
        <taxon>Chrysiogenia</taxon>
        <taxon>Chrysiogenales</taxon>
        <taxon>Chrysiogenaceae</taxon>
        <taxon>Desulfurispirillum</taxon>
    </lineage>
</organism>
<dbReference type="InterPro" id="IPR002932">
    <property type="entry name" value="Glu_synthdom"/>
</dbReference>
<dbReference type="InterPro" id="IPR050711">
    <property type="entry name" value="ET-N_metabolism_enzyme"/>
</dbReference>
<evidence type="ECO:0000256" key="1">
    <source>
        <dbReference type="ARBA" id="ARBA00001917"/>
    </source>
</evidence>
<reference evidence="16 17" key="1">
    <citation type="submission" date="2010-12" db="EMBL/GenBank/DDBJ databases">
        <title>Complete sequence of Desulfurispirillum indicum S5.</title>
        <authorList>
            <consortium name="US DOE Joint Genome Institute"/>
            <person name="Lucas S."/>
            <person name="Copeland A."/>
            <person name="Lapidus A."/>
            <person name="Cheng J.-F."/>
            <person name="Goodwin L."/>
            <person name="Pitluck S."/>
            <person name="Chertkov O."/>
            <person name="Held B."/>
            <person name="Detter J.C."/>
            <person name="Han C."/>
            <person name="Tapia R."/>
            <person name="Land M."/>
            <person name="Hauser L."/>
            <person name="Kyrpides N."/>
            <person name="Ivanova N."/>
            <person name="Mikhailova N."/>
            <person name="Haggblom M."/>
            <person name="Rauschenbach I."/>
            <person name="Bini E."/>
            <person name="Woyke T."/>
        </authorList>
    </citation>
    <scope>NUCLEOTIDE SEQUENCE [LARGE SCALE GENOMIC DNA]</scope>
    <source>
        <strain evidence="17">ATCC BAA-1389 / DSM 22839 / S5</strain>
    </source>
</reference>
<dbReference type="eggNOG" id="COG0067">
    <property type="taxonomic scope" value="Bacteria"/>
</dbReference>
<dbReference type="KEGG" id="din:Selin_1388"/>
<dbReference type="InParanoid" id="E6W687"/>
<dbReference type="eggNOG" id="COG0069">
    <property type="taxonomic scope" value="Bacteria"/>
</dbReference>
<dbReference type="GO" id="GO:0019676">
    <property type="term" value="P:ammonia assimilation cycle"/>
    <property type="evidence" value="ECO:0007669"/>
    <property type="project" value="TreeGrafter"/>
</dbReference>
<dbReference type="Pfam" id="PF01645">
    <property type="entry name" value="Glu_synthase"/>
    <property type="match status" value="1"/>
</dbReference>
<proteinExistence type="inferred from homology"/>
<dbReference type="EMBL" id="CP002432">
    <property type="protein sequence ID" value="ADU66123.1"/>
    <property type="molecule type" value="Genomic_DNA"/>
</dbReference>
<evidence type="ECO:0000256" key="12">
    <source>
        <dbReference type="ARBA" id="ARBA00023164"/>
    </source>
</evidence>
<dbReference type="Pfam" id="PF01493">
    <property type="entry name" value="GXGXG"/>
    <property type="match status" value="1"/>
</dbReference>
<evidence type="ECO:0000259" key="15">
    <source>
        <dbReference type="PROSITE" id="PS51278"/>
    </source>
</evidence>
<dbReference type="CDD" id="cd02808">
    <property type="entry name" value="GltS_FMN"/>
    <property type="match status" value="1"/>
</dbReference>
<dbReference type="InterPro" id="IPR029055">
    <property type="entry name" value="Ntn_hydrolases_N"/>
</dbReference>
<evidence type="ECO:0000256" key="11">
    <source>
        <dbReference type="ARBA" id="ARBA00023014"/>
    </source>
</evidence>
<evidence type="ECO:0000256" key="8">
    <source>
        <dbReference type="ARBA" id="ARBA00022962"/>
    </source>
</evidence>
<evidence type="ECO:0000256" key="13">
    <source>
        <dbReference type="ARBA" id="ARBA00023291"/>
    </source>
</evidence>